<protein>
    <submittedName>
        <fullName evidence="3">KIR protein</fullName>
    </submittedName>
</protein>
<feature type="region of interest" description="Disordered" evidence="2">
    <location>
        <begin position="328"/>
        <end position="364"/>
    </location>
</feature>
<keyword evidence="1" id="KW-0175">Coiled coil</keyword>
<accession>A0A1B1DVR6</accession>
<evidence type="ECO:0000313" key="4">
    <source>
        <dbReference type="Proteomes" id="UP000092716"/>
    </source>
</evidence>
<dbReference type="VEuPathDB" id="PlasmoDB:PCOAH_00011360"/>
<dbReference type="EMBL" id="CP016243">
    <property type="protein sequence ID" value="ANQ06862.1"/>
    <property type="molecule type" value="Genomic_DNA"/>
</dbReference>
<dbReference type="Proteomes" id="UP000092716">
    <property type="component" value="Chromosome 5"/>
</dbReference>
<dbReference type="InterPro" id="IPR008780">
    <property type="entry name" value="Plasmodium_Vir"/>
</dbReference>
<feature type="coiled-coil region" evidence="1">
    <location>
        <begin position="194"/>
        <end position="221"/>
    </location>
</feature>
<reference evidence="4" key="1">
    <citation type="submission" date="2016-06" db="EMBL/GenBank/DDBJ databases">
        <title>First high quality genome sequence of Plasmodium coatneyi using continuous long reads from single molecule, real-time sequencing.</title>
        <authorList>
            <person name="Chien J.-T."/>
            <person name="Pakala S.B."/>
            <person name="Geraldo J.A."/>
            <person name="Lapp S.A."/>
            <person name="Barnwell J.W."/>
            <person name="Kissinger J.C."/>
            <person name="Galinski M.R."/>
            <person name="Humphrey J.C."/>
        </authorList>
    </citation>
    <scope>NUCLEOTIDE SEQUENCE [LARGE SCALE GENOMIC DNA]</scope>
    <source>
        <strain evidence="4">Hackeri</strain>
    </source>
</reference>
<dbReference type="GeneID" id="30907862"/>
<keyword evidence="4" id="KW-1185">Reference proteome</keyword>
<feature type="compositionally biased region" description="Polar residues" evidence="2">
    <location>
        <begin position="328"/>
        <end position="341"/>
    </location>
</feature>
<evidence type="ECO:0000313" key="3">
    <source>
        <dbReference type="EMBL" id="ANQ06862.1"/>
    </source>
</evidence>
<organism evidence="3 4">
    <name type="scientific">Plasmodium coatneyi</name>
    <dbReference type="NCBI Taxonomy" id="208452"/>
    <lineage>
        <taxon>Eukaryota</taxon>
        <taxon>Sar</taxon>
        <taxon>Alveolata</taxon>
        <taxon>Apicomplexa</taxon>
        <taxon>Aconoidasida</taxon>
        <taxon>Haemosporida</taxon>
        <taxon>Plasmodiidae</taxon>
        <taxon>Plasmodium</taxon>
    </lineage>
</organism>
<dbReference type="OrthoDB" id="383226at2759"/>
<evidence type="ECO:0000256" key="1">
    <source>
        <dbReference type="SAM" id="Coils"/>
    </source>
</evidence>
<proteinExistence type="predicted"/>
<dbReference type="RefSeq" id="XP_019913557.1">
    <property type="nucleotide sequence ID" value="XM_020057945.1"/>
</dbReference>
<sequence length="364" mass="40699">MSSETELFRDILPSKTGFYDKFDVGIKKCGDGCTDNVSGTLNSITNEGRRDKIKNAWYYVNYMYKDRDNAKTTAPCYFLYFWIGNKLSELPAEANFKGILFTICSLIKDIYGNPECKDICANIDEVTFKNRKILFDFWYDHPTVLTLLEHSGPKGITKCQSYLQDVSIAYEAVKVSCTNGGSYDYCKKFWNNHKSGIEEKLSKLKSELKSLQDSIAHEAQTAQSKLEDAVRSATTTSSITSIFGTLATIGTPFLLYKVRIQNLILKTPFPINLSSVQYKPWSSLFGKHSGNGRKNTRKKRTIGRNFGSSIEDTLTEYSTDYSTIDGTVSSAAHARPSTTGASAKGRAGGNNERGHRNNIGYQNM</sequence>
<dbReference type="Pfam" id="PF05795">
    <property type="entry name" value="Plasmodium_Vir"/>
    <property type="match status" value="1"/>
</dbReference>
<dbReference type="AlphaFoldDB" id="A0A1B1DVR6"/>
<evidence type="ECO:0000256" key="2">
    <source>
        <dbReference type="SAM" id="MobiDB-lite"/>
    </source>
</evidence>
<dbReference type="KEGG" id="pcot:PCOAH_00011360"/>
<name>A0A1B1DVR6_9APIC</name>
<gene>
    <name evidence="3" type="ORF">PCOAH_00011360</name>
</gene>